<name>A0ABT7T4T7_9MICO</name>
<accession>A0ABT7T4T7</accession>
<protein>
    <submittedName>
        <fullName evidence="1">Uncharacterized protein</fullName>
    </submittedName>
</protein>
<proteinExistence type="predicted"/>
<comment type="caution">
    <text evidence="1">The sequence shown here is derived from an EMBL/GenBank/DDBJ whole genome shotgun (WGS) entry which is preliminary data.</text>
</comment>
<organism evidence="1 2">
    <name type="scientific">Curtobacterium citri</name>
    <dbReference type="NCBI Taxonomy" id="3055139"/>
    <lineage>
        <taxon>Bacteria</taxon>
        <taxon>Bacillati</taxon>
        <taxon>Actinomycetota</taxon>
        <taxon>Actinomycetes</taxon>
        <taxon>Micrococcales</taxon>
        <taxon>Microbacteriaceae</taxon>
        <taxon>Curtobacterium</taxon>
    </lineage>
</organism>
<dbReference type="Proteomes" id="UP001237823">
    <property type="component" value="Unassembled WGS sequence"/>
</dbReference>
<sequence length="227" mass="25676">MDASRRPGDELVHPEAQTIDPTPMPRFGWTRVAMALRPLWETHGEVLRVEIAGHGPLVIDVASDSYWWSTPLGDLPIDPEDVRVGREDRDVEAAVDLGPGNELHGLLWHIGLHSFPGELAWWLQRDDRYRLQRWPNFTTLAHTPDHVRMTSLLGYAALTVDELAEQANVAPAEARRLINAFSLMRILRSQTPDITLARPAFDRPVPTAAPVQQRSGLFRRLLDRLAR</sequence>
<evidence type="ECO:0000313" key="1">
    <source>
        <dbReference type="EMBL" id="MDM7884587.1"/>
    </source>
</evidence>
<dbReference type="RefSeq" id="WP_182045364.1">
    <property type="nucleotide sequence ID" value="NZ_JAUCML010000003.1"/>
</dbReference>
<dbReference type="EMBL" id="JAUCML010000003">
    <property type="protein sequence ID" value="MDM7884587.1"/>
    <property type="molecule type" value="Genomic_DNA"/>
</dbReference>
<evidence type="ECO:0000313" key="2">
    <source>
        <dbReference type="Proteomes" id="UP001237823"/>
    </source>
</evidence>
<gene>
    <name evidence="1" type="ORF">QUG92_05665</name>
</gene>
<keyword evidence="2" id="KW-1185">Reference proteome</keyword>
<reference evidence="1 2" key="1">
    <citation type="submission" date="2023-06" db="EMBL/GenBank/DDBJ databases">
        <authorList>
            <person name="Feng G."/>
            <person name="Li J."/>
            <person name="Zhu H."/>
        </authorList>
    </citation>
    <scope>NUCLEOTIDE SEQUENCE [LARGE SCALE GENOMIC DNA]</scope>
    <source>
        <strain evidence="1 2">RHCKG23</strain>
    </source>
</reference>